<sequence>MIVASLSNHEDDYEPATLAKDQWTKSEEEKLRLALKKMTVKSNIDNEDRKMAIEVFKQYRDVFSLPGDQPTLTHELMVSIDTSDAKPDRYISYQRKQHRQEDRFFFAGEFNIK</sequence>
<accession>A0A915I2T9</accession>
<evidence type="ECO:0000313" key="2">
    <source>
        <dbReference type="WBParaSite" id="nRc.2.0.1.t08036-RA"/>
    </source>
</evidence>
<proteinExistence type="predicted"/>
<protein>
    <submittedName>
        <fullName evidence="2">Uncharacterized protein</fullName>
    </submittedName>
</protein>
<reference evidence="2" key="1">
    <citation type="submission" date="2022-11" db="UniProtKB">
        <authorList>
            <consortium name="WormBaseParasite"/>
        </authorList>
    </citation>
    <scope>IDENTIFICATION</scope>
</reference>
<dbReference type="Proteomes" id="UP000887565">
    <property type="component" value="Unplaced"/>
</dbReference>
<dbReference type="WBParaSite" id="nRc.2.0.1.t08036-RA">
    <property type="protein sequence ID" value="nRc.2.0.1.t08036-RA"/>
    <property type="gene ID" value="nRc.2.0.1.g08036"/>
</dbReference>
<evidence type="ECO:0000313" key="1">
    <source>
        <dbReference type="Proteomes" id="UP000887565"/>
    </source>
</evidence>
<name>A0A915I2T9_ROMCU</name>
<organism evidence="1 2">
    <name type="scientific">Romanomermis culicivorax</name>
    <name type="common">Nematode worm</name>
    <dbReference type="NCBI Taxonomy" id="13658"/>
    <lineage>
        <taxon>Eukaryota</taxon>
        <taxon>Metazoa</taxon>
        <taxon>Ecdysozoa</taxon>
        <taxon>Nematoda</taxon>
        <taxon>Enoplea</taxon>
        <taxon>Dorylaimia</taxon>
        <taxon>Mermithida</taxon>
        <taxon>Mermithoidea</taxon>
        <taxon>Mermithidae</taxon>
        <taxon>Romanomermis</taxon>
    </lineage>
</organism>
<keyword evidence="1" id="KW-1185">Reference proteome</keyword>
<dbReference type="AlphaFoldDB" id="A0A915I2T9"/>